<comment type="function">
    <text evidence="1">Required for 60S pre-ribosomal subunits export to the cytoplasm.</text>
</comment>
<dbReference type="InterPro" id="IPR048292">
    <property type="entry name" value="SDA1_C"/>
</dbReference>
<proteinExistence type="inferred from homology"/>
<evidence type="ECO:0000256" key="1">
    <source>
        <dbReference type="RuleBase" id="RU365057"/>
    </source>
</evidence>
<dbReference type="InterPro" id="IPR027312">
    <property type="entry name" value="Sda1"/>
</dbReference>
<dbReference type="InterPro" id="IPR012977">
    <property type="entry name" value="SDA1_N"/>
</dbReference>
<keyword evidence="6" id="KW-1185">Reference proteome</keyword>
<dbReference type="Pfam" id="PF08158">
    <property type="entry name" value="SDA1_HEAT"/>
    <property type="match status" value="1"/>
</dbReference>
<dbReference type="EMBL" id="CAKOAT010552931">
    <property type="protein sequence ID" value="CAH8382378.1"/>
    <property type="molecule type" value="Genomic_DNA"/>
</dbReference>
<feature type="region of interest" description="Disordered" evidence="2">
    <location>
        <begin position="493"/>
        <end position="513"/>
    </location>
</feature>
<feature type="region of interest" description="Disordered" evidence="2">
    <location>
        <begin position="255"/>
        <end position="328"/>
    </location>
</feature>
<comment type="subcellular location">
    <subcellularLocation>
        <location evidence="1">Nucleus</location>
        <location evidence="1">Nucleolus</location>
    </subcellularLocation>
</comment>
<name>A0ABC8LFQ3_ERUVS</name>
<accession>A0ABC8LFQ3</accession>
<gene>
    <name evidence="5" type="ORF">ERUC_LOCUS34861</name>
</gene>
<feature type="compositionally biased region" description="Acidic residues" evidence="2">
    <location>
        <begin position="529"/>
        <end position="553"/>
    </location>
</feature>
<dbReference type="GO" id="GO:0042273">
    <property type="term" value="P:ribosomal large subunit biogenesis"/>
    <property type="evidence" value="ECO:0007669"/>
    <property type="project" value="UniProtKB-UniRule"/>
</dbReference>
<dbReference type="Proteomes" id="UP001642260">
    <property type="component" value="Unassembled WGS sequence"/>
</dbReference>
<dbReference type="GO" id="GO:0015031">
    <property type="term" value="P:protein transport"/>
    <property type="evidence" value="ECO:0007669"/>
    <property type="project" value="UniProtKB-KW"/>
</dbReference>
<feature type="compositionally biased region" description="Acidic residues" evidence="2">
    <location>
        <begin position="561"/>
        <end position="626"/>
    </location>
</feature>
<feature type="domain" description="SDA1 N-terminal" evidence="3">
    <location>
        <begin position="86"/>
        <end position="467"/>
    </location>
</feature>
<keyword evidence="1" id="KW-0653">Protein transport</keyword>
<comment type="similarity">
    <text evidence="1">Belongs to the SDA1 family.</text>
</comment>
<dbReference type="PANTHER" id="PTHR12730:SF0">
    <property type="entry name" value="PROTEIN SDA1 HOMOLOG"/>
    <property type="match status" value="1"/>
</dbReference>
<keyword evidence="1" id="KW-0690">Ribosome biogenesis</keyword>
<evidence type="ECO:0000256" key="2">
    <source>
        <dbReference type="SAM" id="MobiDB-lite"/>
    </source>
</evidence>
<feature type="compositionally biased region" description="Low complexity" evidence="2">
    <location>
        <begin position="314"/>
        <end position="323"/>
    </location>
</feature>
<organism evidence="5 6">
    <name type="scientific">Eruca vesicaria subsp. sativa</name>
    <name type="common">Garden rocket</name>
    <name type="synonym">Eruca sativa</name>
    <dbReference type="NCBI Taxonomy" id="29727"/>
    <lineage>
        <taxon>Eukaryota</taxon>
        <taxon>Viridiplantae</taxon>
        <taxon>Streptophyta</taxon>
        <taxon>Embryophyta</taxon>
        <taxon>Tracheophyta</taxon>
        <taxon>Spermatophyta</taxon>
        <taxon>Magnoliopsida</taxon>
        <taxon>eudicotyledons</taxon>
        <taxon>Gunneridae</taxon>
        <taxon>Pentapetalae</taxon>
        <taxon>rosids</taxon>
        <taxon>malvids</taxon>
        <taxon>Brassicales</taxon>
        <taxon>Brassicaceae</taxon>
        <taxon>Brassiceae</taxon>
        <taxon>Eruca</taxon>
    </lineage>
</organism>
<dbReference type="PANTHER" id="PTHR12730">
    <property type="entry name" value="HSDA/SDA1-RELATED"/>
    <property type="match status" value="1"/>
</dbReference>
<dbReference type="InterPro" id="IPR016024">
    <property type="entry name" value="ARM-type_fold"/>
</dbReference>
<feature type="region of interest" description="Disordered" evidence="2">
    <location>
        <begin position="526"/>
        <end position="640"/>
    </location>
</feature>
<evidence type="ECO:0000313" key="6">
    <source>
        <dbReference type="Proteomes" id="UP001642260"/>
    </source>
</evidence>
<feature type="region of interest" description="Disordered" evidence="2">
    <location>
        <begin position="706"/>
        <end position="809"/>
    </location>
</feature>
<feature type="compositionally biased region" description="Acidic residues" evidence="2">
    <location>
        <begin position="255"/>
        <end position="266"/>
    </location>
</feature>
<feature type="compositionally biased region" description="Basic residues" evidence="2">
    <location>
        <begin position="783"/>
        <end position="795"/>
    </location>
</feature>
<dbReference type="GO" id="GO:0005730">
    <property type="term" value="C:nucleolus"/>
    <property type="evidence" value="ECO:0007669"/>
    <property type="project" value="UniProtKB-SubCell"/>
</dbReference>
<comment type="caution">
    <text evidence="5">The sequence shown here is derived from an EMBL/GenBank/DDBJ whole genome shotgun (WGS) entry which is preliminary data.</text>
</comment>
<evidence type="ECO:0000313" key="5">
    <source>
        <dbReference type="EMBL" id="CAH8382378.1"/>
    </source>
</evidence>
<dbReference type="GO" id="GO:0000055">
    <property type="term" value="P:ribosomal large subunit export from nucleus"/>
    <property type="evidence" value="ECO:0007669"/>
    <property type="project" value="UniProtKB-UniRule"/>
</dbReference>
<feature type="domain" description="SDA1 C-terminal" evidence="4">
    <location>
        <begin position="762"/>
        <end position="807"/>
    </location>
</feature>
<dbReference type="Pfam" id="PF21638">
    <property type="entry name" value="SDA1_C"/>
    <property type="match status" value="1"/>
</dbReference>
<feature type="compositionally biased region" description="Basic and acidic residues" evidence="2">
    <location>
        <begin position="732"/>
        <end position="749"/>
    </location>
</feature>
<dbReference type="SUPFAM" id="SSF48371">
    <property type="entry name" value="ARM repeat"/>
    <property type="match status" value="1"/>
</dbReference>
<evidence type="ECO:0000259" key="3">
    <source>
        <dbReference type="Pfam" id="PF08158"/>
    </source>
</evidence>
<keyword evidence="1" id="KW-0539">Nucleus</keyword>
<protein>
    <recommendedName>
        <fullName evidence="1">Protein SDA1</fullName>
    </recommendedName>
</protein>
<sequence>MSGSLGRTPESLKASGRSSEKLSLPILQGKIKRDPDGYETELQLIYKQFKASVDLFQQQAALSFSSVGGIGSDPSVAKDLGDRAMFLAHVTPFYPKQLAEFPAQLTDLLRTSCLAMPSGLRNQVAQGLILLMNRKSLVIEDLLALFLDVQTIGDRNLRKLAFSHIVQTIRKMSVTDPRHKGLQKIVISMLEQEDETKAKRALVTLCELLKKKVWLGDRHDRVAIAICEACFHASPRIMVSSLRFLLDYENIEDDDDSDASDNDDDEDSKHESHVVINREAVYKANNKGTSSSKKKKQAKLQRAMKSIKKKQRASSESSTSTYSPLNHLNDPQKYAEKLLSRLQTGKSIGKTSERIETRLMMMKVIARTIGLHKLQLLSFYTYLQNYAKPHEKDVTQILAAAVQACHDGVPSDAVKPLFMQIVNQFVHDRSRPEAIAVGLNVIREMCLRIHDLMTEELLQDLALYKKEHEKAISAGARSLIALFREINPSLLVKKDRGRPGGPVAKPKQYGEANVFTDVPNVELLQESDHESDSDDADEDDDALELPGSDDVDQELIPADCGTEEEAEEDSDDDMNNTEDDSDVDTSIGGDEEEEDMNDSDDAETDSENEDVESEEDDDGDESDSSAEDSGSKGKANGKKRKIVDFDANLLSADTSLRALKRFAEAKSEQPSLDENDGILSNEDFRKIKDLQAKKEAKLALARKGFKVPDSDQLSKKRVNPAKLEAHIRHKLTKEQRMELVKAGREDRVKYQSRTATKQKKVGGSSNKQKEHQKNMPLGAIRSRACRSKRTRKMKSKISATQFRGRKAWK</sequence>
<reference evidence="5 6" key="1">
    <citation type="submission" date="2022-03" db="EMBL/GenBank/DDBJ databases">
        <authorList>
            <person name="Macdonald S."/>
            <person name="Ahmed S."/>
            <person name="Newling K."/>
        </authorList>
    </citation>
    <scope>NUCLEOTIDE SEQUENCE [LARGE SCALE GENOMIC DNA]</scope>
</reference>
<evidence type="ECO:0000259" key="4">
    <source>
        <dbReference type="Pfam" id="PF21638"/>
    </source>
</evidence>
<keyword evidence="1" id="KW-0813">Transport</keyword>
<dbReference type="AlphaFoldDB" id="A0ABC8LFQ3"/>